<dbReference type="RefSeq" id="WP_130964908.1">
    <property type="nucleotide sequence ID" value="NZ_SIRT01000011.1"/>
</dbReference>
<proteinExistence type="predicted"/>
<feature type="chain" id="PRO_5020415448" evidence="1">
    <location>
        <begin position="23"/>
        <end position="237"/>
    </location>
</feature>
<comment type="caution">
    <text evidence="2">The sequence shown here is derived from an EMBL/GenBank/DDBJ whole genome shotgun (WGS) entry which is preliminary data.</text>
</comment>
<keyword evidence="3" id="KW-1185">Reference proteome</keyword>
<gene>
    <name evidence="2" type="ORF">EYD45_12560</name>
</gene>
<reference evidence="2 3" key="1">
    <citation type="submission" date="2019-02" db="EMBL/GenBank/DDBJ databases">
        <title>Hyunsoonleella sp., isolated from marine sediment.</title>
        <authorList>
            <person name="Liu B.-T."/>
        </authorList>
    </citation>
    <scope>NUCLEOTIDE SEQUENCE [LARGE SCALE GENOMIC DNA]</scope>
    <source>
        <strain evidence="2 3">T58</strain>
    </source>
</reference>
<dbReference type="InterPro" id="IPR007497">
    <property type="entry name" value="SIMPL/DUF541"/>
</dbReference>
<dbReference type="EMBL" id="SIRT01000011">
    <property type="protein sequence ID" value="TBN01855.1"/>
    <property type="molecule type" value="Genomic_DNA"/>
</dbReference>
<feature type="signal peptide" evidence="1">
    <location>
        <begin position="1"/>
        <end position="22"/>
    </location>
</feature>
<evidence type="ECO:0000313" key="3">
    <source>
        <dbReference type="Proteomes" id="UP000291142"/>
    </source>
</evidence>
<dbReference type="OrthoDB" id="1118849at2"/>
<evidence type="ECO:0000256" key="1">
    <source>
        <dbReference type="SAM" id="SignalP"/>
    </source>
</evidence>
<dbReference type="Proteomes" id="UP000291142">
    <property type="component" value="Unassembled WGS sequence"/>
</dbReference>
<accession>A0A4V2J9X3</accession>
<name>A0A4V2J9X3_9FLAO</name>
<dbReference type="Gene3D" id="3.30.110.170">
    <property type="entry name" value="Protein of unknown function (DUF541), domain 1"/>
    <property type="match status" value="1"/>
</dbReference>
<keyword evidence="1" id="KW-0732">Signal</keyword>
<dbReference type="Pfam" id="PF04402">
    <property type="entry name" value="SIMPL"/>
    <property type="match status" value="1"/>
</dbReference>
<sequence>MKHTFKLFALLFLCYAFSFSQSGQKNFIDQPFIEVTGTVETEIIPNEIFLKIVLNENDKRGKLSIEKQENQMILTLKTLNINVDKNLSVLDFNGSYHRKFLGDNEVVKNKHYQLIVNDGKTLGEVYEALDACDISNISITKTSHTELETFRRETKLKALKTAKEKANDYTAAIGQTIGKAIFIQEISSNNFNVLANQLNSINSNYTQEYQSFARKIENLNLKPIILKETVMAKFILN</sequence>
<evidence type="ECO:0000313" key="2">
    <source>
        <dbReference type="EMBL" id="TBN01855.1"/>
    </source>
</evidence>
<dbReference type="AlphaFoldDB" id="A0A4V2J9X3"/>
<protein>
    <submittedName>
        <fullName evidence="2">SIMPL domain-containing protein</fullName>
    </submittedName>
</protein>
<organism evidence="2 3">
    <name type="scientific">Hyunsoonleella flava</name>
    <dbReference type="NCBI Taxonomy" id="2527939"/>
    <lineage>
        <taxon>Bacteria</taxon>
        <taxon>Pseudomonadati</taxon>
        <taxon>Bacteroidota</taxon>
        <taxon>Flavobacteriia</taxon>
        <taxon>Flavobacteriales</taxon>
        <taxon>Flavobacteriaceae</taxon>
    </lineage>
</organism>